<dbReference type="Proteomes" id="UP001249959">
    <property type="component" value="Unassembled WGS sequence"/>
</dbReference>
<dbReference type="Pfam" id="PF03808">
    <property type="entry name" value="Glyco_tran_WecG"/>
    <property type="match status" value="1"/>
</dbReference>
<keyword evidence="2" id="KW-0808">Transferase</keyword>
<dbReference type="CDD" id="cd06533">
    <property type="entry name" value="Glyco_transf_WecG_TagA"/>
    <property type="match status" value="1"/>
</dbReference>
<organism evidence="3 4">
    <name type="scientific">Aquirufa regiilacus</name>
    <dbReference type="NCBI Taxonomy" id="3024868"/>
    <lineage>
        <taxon>Bacteria</taxon>
        <taxon>Pseudomonadati</taxon>
        <taxon>Bacteroidota</taxon>
        <taxon>Cytophagia</taxon>
        <taxon>Cytophagales</taxon>
        <taxon>Flectobacillaceae</taxon>
        <taxon>Aquirufa</taxon>
    </lineage>
</organism>
<proteinExistence type="predicted"/>
<evidence type="ECO:0000313" key="3">
    <source>
        <dbReference type="EMBL" id="MDU0808899.1"/>
    </source>
</evidence>
<evidence type="ECO:0000313" key="4">
    <source>
        <dbReference type="Proteomes" id="UP001249959"/>
    </source>
</evidence>
<keyword evidence="1" id="KW-0328">Glycosyltransferase</keyword>
<name>A0ABU3TSW5_9BACT</name>
<dbReference type="RefSeq" id="WP_316070606.1">
    <property type="nucleotide sequence ID" value="NZ_JAVNWW010000003.1"/>
</dbReference>
<dbReference type="InterPro" id="IPR004629">
    <property type="entry name" value="WecG_TagA_CpsF"/>
</dbReference>
<evidence type="ECO:0000256" key="1">
    <source>
        <dbReference type="ARBA" id="ARBA00022676"/>
    </source>
</evidence>
<comment type="caution">
    <text evidence="3">The sequence shown here is derived from an EMBL/GenBank/DDBJ whole genome shotgun (WGS) entry which is preliminary data.</text>
</comment>
<evidence type="ECO:0000256" key="2">
    <source>
        <dbReference type="ARBA" id="ARBA00022679"/>
    </source>
</evidence>
<accession>A0ABU3TSW5</accession>
<reference evidence="3 4" key="1">
    <citation type="submission" date="2023-09" db="EMBL/GenBank/DDBJ databases">
        <title>Aquirufa genomes.</title>
        <authorList>
            <person name="Pitt A."/>
        </authorList>
    </citation>
    <scope>NUCLEOTIDE SEQUENCE [LARGE SCALE GENOMIC DNA]</scope>
    <source>
        <strain evidence="3 4">LEOWEIH-7C</strain>
    </source>
</reference>
<sequence length="249" mass="28430">MDKVQLFNIEISSLTLNELLHQLKKGVLFTPNVDHLVTLQKDYDFLCCYKTADWVVCDSRIVNLAAKFLGKGFKEVIPGSSFLPAFYNFHNANKNISIFLLGAAPGVGKVAMQNINEKVGWKIVIGAHSPSFGFEKNENECSKIIDIVNKSGANVLVVGVGAPKQEKWIMKYKSEMSNIDIFMALGATIDFEAGNIKRAPKIIQKFYLEWLYRLMSEPRRLWKRYLIDDFPFFYLILKQKLGLYTDPFK</sequence>
<keyword evidence="4" id="KW-1185">Reference proteome</keyword>
<dbReference type="EMBL" id="JAVNWW010000003">
    <property type="protein sequence ID" value="MDU0808899.1"/>
    <property type="molecule type" value="Genomic_DNA"/>
</dbReference>
<protein>
    <submittedName>
        <fullName evidence="3">WecB/TagA/CpsF family glycosyltransferase</fullName>
    </submittedName>
</protein>
<dbReference type="PANTHER" id="PTHR34136">
    <property type="match status" value="1"/>
</dbReference>
<dbReference type="PANTHER" id="PTHR34136:SF1">
    <property type="entry name" value="UDP-N-ACETYL-D-MANNOSAMINURONIC ACID TRANSFERASE"/>
    <property type="match status" value="1"/>
</dbReference>
<gene>
    <name evidence="3" type="ORF">PQG45_07615</name>
</gene>
<dbReference type="NCBIfam" id="TIGR00696">
    <property type="entry name" value="wecG_tagA_cpsF"/>
    <property type="match status" value="1"/>
</dbReference>